<accession>A0A6B2NTV8</accession>
<comment type="caution">
    <text evidence="2">The sequence shown here is derived from an EMBL/GenBank/DDBJ whole genome shotgun (WGS) entry which is preliminary data.</text>
</comment>
<evidence type="ECO:0000256" key="1">
    <source>
        <dbReference type="SAM" id="SignalP"/>
    </source>
</evidence>
<reference evidence="2" key="1">
    <citation type="submission" date="2020-02" db="EMBL/GenBank/DDBJ databases">
        <title>Delineation of the pyrene-degrading pathway in Roseobacter clade bacteria by genomic analysis.</title>
        <authorList>
            <person name="Zhou H."/>
            <person name="Wang H."/>
        </authorList>
    </citation>
    <scope>NUCLEOTIDE SEQUENCE</scope>
    <source>
        <strain evidence="2">PrR005</strain>
    </source>
</reference>
<evidence type="ECO:0000313" key="2">
    <source>
        <dbReference type="EMBL" id="NDW45854.1"/>
    </source>
</evidence>
<protein>
    <submittedName>
        <fullName evidence="2">DUF2125 domain-containing protein</fullName>
    </submittedName>
</protein>
<proteinExistence type="predicted"/>
<dbReference type="Pfam" id="PF09898">
    <property type="entry name" value="DUF2125"/>
    <property type="match status" value="1"/>
</dbReference>
<dbReference type="InterPro" id="IPR018666">
    <property type="entry name" value="DUF2125"/>
</dbReference>
<dbReference type="AlphaFoldDB" id="A0A6B2NTV8"/>
<sequence>MSVFLRRTSGAVIAYAIASQSAWADLSADQVWADWKAYLGGMGYEVSGTESRSGNTLTISGMSMTMQIPDAEGALAVTLPEMSLTDQGDGTVRIVLPEEFPINFVVTPEGEDAVKGTVNYLNRNMSMVVSGAPEDMTYAYSADQVTVSLAALEAEGEAMPEGAITASMDITGVAGTSQMKIGAMRDMVQSFTADGLSYALSFDDPESDDEGTFNGAMSGITYAGSGTIPTEFDAANFSNMLKSGFAFDGTLSYTAGNGSMNGTGDGETFAFSSKSQGGDFRIGMDSSHVVYDLTSNRAEISMTTQELPFPVDLAMAKSGFKLDIPVQAGDAPQPFGLGLNLTDFTMSDMIWGMFDPVGALPRDPATIALDLTGTAKVLVDFLDPTVAETLEATGAAPGELNTLQINQLLVSMVGAKLTGTGAFEFDNSDLESFDGMPAPSGVANLTLVGANALIDKLIAMGFVSDQDAMGARMMMGMLAVPGDAPDTLNSTIEINKQGHIMANGQRIK</sequence>
<feature type="chain" id="PRO_5025655267" evidence="1">
    <location>
        <begin position="25"/>
        <end position="508"/>
    </location>
</feature>
<gene>
    <name evidence="2" type="ORF">G0P99_12880</name>
</gene>
<dbReference type="RefSeq" id="WP_164130400.1">
    <property type="nucleotide sequence ID" value="NZ_JAAGOX010000022.1"/>
</dbReference>
<name>A0A6B2NTV8_9RHOB</name>
<keyword evidence="1" id="KW-0732">Signal</keyword>
<dbReference type="EMBL" id="JAAGOX010000022">
    <property type="protein sequence ID" value="NDW45854.1"/>
    <property type="molecule type" value="Genomic_DNA"/>
</dbReference>
<feature type="signal peptide" evidence="1">
    <location>
        <begin position="1"/>
        <end position="24"/>
    </location>
</feature>
<organism evidence="2">
    <name type="scientific">Ruegeria sp. PrR005</name>
    <dbReference type="NCBI Taxonomy" id="2706882"/>
    <lineage>
        <taxon>Bacteria</taxon>
        <taxon>Pseudomonadati</taxon>
        <taxon>Pseudomonadota</taxon>
        <taxon>Alphaproteobacteria</taxon>
        <taxon>Rhodobacterales</taxon>
        <taxon>Roseobacteraceae</taxon>
        <taxon>Ruegeria</taxon>
    </lineage>
</organism>